<dbReference type="RefSeq" id="WP_051602354.1">
    <property type="nucleotide sequence ID" value="NZ_AWFH01000001.1"/>
</dbReference>
<evidence type="ECO:0000313" key="13">
    <source>
        <dbReference type="Proteomes" id="UP000024547"/>
    </source>
</evidence>
<dbReference type="eggNOG" id="COG0598">
    <property type="taxonomic scope" value="Bacteria"/>
</dbReference>
<keyword evidence="10 11" id="KW-0472">Membrane</keyword>
<evidence type="ECO:0000256" key="3">
    <source>
        <dbReference type="ARBA" id="ARBA00022448"/>
    </source>
</evidence>
<keyword evidence="7" id="KW-0862">Zinc</keyword>
<feature type="transmembrane region" description="Helical" evidence="11">
    <location>
        <begin position="310"/>
        <end position="330"/>
    </location>
</feature>
<evidence type="ECO:0000313" key="12">
    <source>
        <dbReference type="EMBL" id="KCZ64811.1"/>
    </source>
</evidence>
<dbReference type="Gene3D" id="1.20.58.340">
    <property type="entry name" value="Magnesium transport protein CorA, transmembrane region"/>
    <property type="match status" value="2"/>
</dbReference>
<evidence type="ECO:0000256" key="1">
    <source>
        <dbReference type="ARBA" id="ARBA00004651"/>
    </source>
</evidence>
<dbReference type="GO" id="GO:0015087">
    <property type="term" value="F:cobalt ion transmembrane transporter activity"/>
    <property type="evidence" value="ECO:0007669"/>
    <property type="project" value="TreeGrafter"/>
</dbReference>
<organism evidence="12 13">
    <name type="scientific">Hyphomonas atlantica</name>
    <dbReference type="NCBI Taxonomy" id="1280948"/>
    <lineage>
        <taxon>Bacteria</taxon>
        <taxon>Pseudomonadati</taxon>
        <taxon>Pseudomonadota</taxon>
        <taxon>Alphaproteobacteria</taxon>
        <taxon>Hyphomonadales</taxon>
        <taxon>Hyphomonadaceae</taxon>
        <taxon>Hyphomonas</taxon>
    </lineage>
</organism>
<dbReference type="CDD" id="cd12833">
    <property type="entry name" value="ZntB-like_1"/>
    <property type="match status" value="1"/>
</dbReference>
<evidence type="ECO:0000256" key="10">
    <source>
        <dbReference type="ARBA" id="ARBA00023136"/>
    </source>
</evidence>
<keyword evidence="4" id="KW-1003">Cell membrane</keyword>
<keyword evidence="9" id="KW-0406">Ion transport</keyword>
<evidence type="ECO:0008006" key="14">
    <source>
        <dbReference type="Google" id="ProtNLM"/>
    </source>
</evidence>
<evidence type="ECO:0000256" key="11">
    <source>
        <dbReference type="SAM" id="Phobius"/>
    </source>
</evidence>
<dbReference type="Proteomes" id="UP000024547">
    <property type="component" value="Unassembled WGS sequence"/>
</dbReference>
<dbReference type="InterPro" id="IPR045861">
    <property type="entry name" value="CorA_cytoplasmic_dom"/>
</dbReference>
<gene>
    <name evidence="12" type="ORF">HY36_00130</name>
</gene>
<dbReference type="AlphaFoldDB" id="A0A059EAU4"/>
<dbReference type="InterPro" id="IPR045863">
    <property type="entry name" value="CorA_TM1_TM2"/>
</dbReference>
<keyword evidence="5" id="KW-0997">Cell inner membrane</keyword>
<evidence type="ECO:0000256" key="5">
    <source>
        <dbReference type="ARBA" id="ARBA00022519"/>
    </source>
</evidence>
<dbReference type="OrthoDB" id="9803484at2"/>
<dbReference type="STRING" id="1280948.HY36_00130"/>
<dbReference type="Gene3D" id="3.30.460.20">
    <property type="entry name" value="CorA soluble domain-like"/>
    <property type="match status" value="1"/>
</dbReference>
<comment type="subcellular location">
    <subcellularLocation>
        <location evidence="1">Cell membrane</location>
        <topology evidence="1">Multi-pass membrane protein</topology>
    </subcellularLocation>
</comment>
<dbReference type="PANTHER" id="PTHR46494:SF3">
    <property type="entry name" value="ZINC TRANSPORT PROTEIN ZNTB"/>
    <property type="match status" value="1"/>
</dbReference>
<reference evidence="12 13" key="1">
    <citation type="journal article" date="2014" name="Antonie Van Leeuwenhoek">
        <title>Hyphomonas beringensis sp. nov. and Hyphomonas chukchiensis sp. nov., isolated from surface seawater of the Bering Sea and Chukchi Sea.</title>
        <authorList>
            <person name="Li C."/>
            <person name="Lai Q."/>
            <person name="Li G."/>
            <person name="Dong C."/>
            <person name="Wang J."/>
            <person name="Liao Y."/>
            <person name="Shao Z."/>
        </authorList>
    </citation>
    <scope>NUCLEOTIDE SEQUENCE [LARGE SCALE GENOMIC DNA]</scope>
    <source>
        <strain evidence="12 13">22II1-22F38</strain>
    </source>
</reference>
<dbReference type="Pfam" id="PF01544">
    <property type="entry name" value="CorA"/>
    <property type="match status" value="1"/>
</dbReference>
<keyword evidence="13" id="KW-1185">Reference proteome</keyword>
<name>A0A059EAU4_9PROT</name>
<evidence type="ECO:0000256" key="8">
    <source>
        <dbReference type="ARBA" id="ARBA00022989"/>
    </source>
</evidence>
<proteinExistence type="inferred from homology"/>
<evidence type="ECO:0000256" key="9">
    <source>
        <dbReference type="ARBA" id="ARBA00023065"/>
    </source>
</evidence>
<accession>A0A059EAU4</accession>
<dbReference type="PANTHER" id="PTHR46494">
    <property type="entry name" value="CORA FAMILY METAL ION TRANSPORTER (EUROFUNG)"/>
    <property type="match status" value="1"/>
</dbReference>
<dbReference type="PATRIC" id="fig|1280948.3.peg.26"/>
<keyword evidence="3" id="KW-0813">Transport</keyword>
<dbReference type="GO" id="GO:0005886">
    <property type="term" value="C:plasma membrane"/>
    <property type="evidence" value="ECO:0007669"/>
    <property type="project" value="UniProtKB-SubCell"/>
</dbReference>
<evidence type="ECO:0000256" key="7">
    <source>
        <dbReference type="ARBA" id="ARBA00022833"/>
    </source>
</evidence>
<dbReference type="EMBL" id="AWFH01000001">
    <property type="protein sequence ID" value="KCZ64811.1"/>
    <property type="molecule type" value="Genomic_DNA"/>
</dbReference>
<sequence>MTTPAPHPPESANAPMVFGYGFTADGAATPLEWSDVLSGRLSEFARYWLHLNRLSPDVRTWLKTQSGLDHLSTEALLQEDTRPRAVRHDPGFLINLRGMNLNEGEALEDMLALRMWASETALITLRAKPIRGARDVETLVKEGKAPTSTGGLIAALADALTDRMEPEVSRFDEHADQFEDDLLDPSIKLPRSTLSEFRRRVLQVRRYILPQREALAQLVREGSQAGLFTDHDLLFLRESADRVTRLAEELDTIRDRSTVLQEQVIEERAEVMNQRLFVLSILSAVFLPISFVTGLFGVNVGGMPGVESPGAFALLVVGLALATLLMLALFRWRRWI</sequence>
<dbReference type="InterPro" id="IPR002523">
    <property type="entry name" value="MgTranspt_CorA/ZnTranspt_ZntB"/>
</dbReference>
<comment type="similarity">
    <text evidence="2">Belongs to the CorA metal ion transporter (MIT) (TC 1.A.35) family.</text>
</comment>
<dbReference type="GO" id="GO:0015095">
    <property type="term" value="F:magnesium ion transmembrane transporter activity"/>
    <property type="evidence" value="ECO:0007669"/>
    <property type="project" value="TreeGrafter"/>
</dbReference>
<protein>
    <recommendedName>
        <fullName evidence="14">Zinc transporter ZntB</fullName>
    </recommendedName>
</protein>
<dbReference type="GO" id="GO:0050897">
    <property type="term" value="F:cobalt ion binding"/>
    <property type="evidence" value="ECO:0007669"/>
    <property type="project" value="TreeGrafter"/>
</dbReference>
<keyword evidence="6 11" id="KW-0812">Transmembrane</keyword>
<evidence type="ECO:0000256" key="2">
    <source>
        <dbReference type="ARBA" id="ARBA00009765"/>
    </source>
</evidence>
<evidence type="ECO:0000256" key="4">
    <source>
        <dbReference type="ARBA" id="ARBA00022475"/>
    </source>
</evidence>
<dbReference type="GO" id="GO:0000287">
    <property type="term" value="F:magnesium ion binding"/>
    <property type="evidence" value="ECO:0007669"/>
    <property type="project" value="TreeGrafter"/>
</dbReference>
<comment type="caution">
    <text evidence="12">The sequence shown here is derived from an EMBL/GenBank/DDBJ whole genome shotgun (WGS) entry which is preliminary data.</text>
</comment>
<keyword evidence="8 11" id="KW-1133">Transmembrane helix</keyword>
<dbReference type="SUPFAM" id="SSF144083">
    <property type="entry name" value="Magnesium transport protein CorA, transmembrane region"/>
    <property type="match status" value="1"/>
</dbReference>
<evidence type="ECO:0000256" key="6">
    <source>
        <dbReference type="ARBA" id="ARBA00022692"/>
    </source>
</evidence>
<feature type="transmembrane region" description="Helical" evidence="11">
    <location>
        <begin position="276"/>
        <end position="298"/>
    </location>
</feature>
<dbReference type="SUPFAM" id="SSF143865">
    <property type="entry name" value="CorA soluble domain-like"/>
    <property type="match status" value="1"/>
</dbReference>